<reference evidence="2" key="1">
    <citation type="submission" date="2020-02" db="EMBL/GenBank/DDBJ databases">
        <authorList>
            <person name="Meier V. D."/>
        </authorList>
    </citation>
    <scope>NUCLEOTIDE SEQUENCE</scope>
    <source>
        <strain evidence="2">AVDCRST_MAG93</strain>
    </source>
</reference>
<dbReference type="Gene3D" id="3.30.420.10">
    <property type="entry name" value="Ribonuclease H-like superfamily/Ribonuclease H"/>
    <property type="match status" value="1"/>
</dbReference>
<feature type="domain" description="Tc1-like transposase DDE" evidence="1">
    <location>
        <begin position="22"/>
        <end position="80"/>
    </location>
</feature>
<dbReference type="InterPro" id="IPR036397">
    <property type="entry name" value="RNaseH_sf"/>
</dbReference>
<dbReference type="InterPro" id="IPR038717">
    <property type="entry name" value="Tc1-like_DDE_dom"/>
</dbReference>
<dbReference type="EMBL" id="CADCTR010002689">
    <property type="protein sequence ID" value="CAA9366219.1"/>
    <property type="molecule type" value="Genomic_DNA"/>
</dbReference>
<evidence type="ECO:0000313" key="2">
    <source>
        <dbReference type="EMBL" id="CAA9366219.1"/>
    </source>
</evidence>
<dbReference type="AlphaFoldDB" id="A0A6J4MQT7"/>
<dbReference type="PANTHER" id="PTHR46564">
    <property type="entry name" value="TRANSPOSASE"/>
    <property type="match status" value="1"/>
</dbReference>
<protein>
    <submittedName>
        <fullName evidence="2">Mobile element protein</fullName>
    </submittedName>
</protein>
<dbReference type="PANTHER" id="PTHR46564:SF1">
    <property type="entry name" value="TRANSPOSASE"/>
    <property type="match status" value="1"/>
</dbReference>
<dbReference type="GO" id="GO:0003676">
    <property type="term" value="F:nucleic acid binding"/>
    <property type="evidence" value="ECO:0007669"/>
    <property type="project" value="InterPro"/>
</dbReference>
<evidence type="ECO:0000259" key="1">
    <source>
        <dbReference type="Pfam" id="PF13358"/>
    </source>
</evidence>
<name>A0A6J4MQT7_9CHLR</name>
<dbReference type="Pfam" id="PF13358">
    <property type="entry name" value="DDE_3"/>
    <property type="match status" value="1"/>
</dbReference>
<gene>
    <name evidence="2" type="ORF">AVDCRST_MAG93-7997</name>
</gene>
<proteinExistence type="predicted"/>
<sequence>MGKSATARAFGVSLYSVKRYPKTAREGQIVVMDNLSSHKGEKVRELIEGRGCELPYLPPYSPDLNLIEEAFVKLKAQQRKAGLVPARP</sequence>
<organism evidence="2">
    <name type="scientific">uncultured Chloroflexia bacterium</name>
    <dbReference type="NCBI Taxonomy" id="1672391"/>
    <lineage>
        <taxon>Bacteria</taxon>
        <taxon>Bacillati</taxon>
        <taxon>Chloroflexota</taxon>
        <taxon>Chloroflexia</taxon>
        <taxon>environmental samples</taxon>
    </lineage>
</organism>
<accession>A0A6J4MQT7</accession>